<evidence type="ECO:0000313" key="1">
    <source>
        <dbReference type="EMBL" id="MBW0511111.1"/>
    </source>
</evidence>
<evidence type="ECO:0000313" key="2">
    <source>
        <dbReference type="Proteomes" id="UP000765509"/>
    </source>
</evidence>
<dbReference type="Proteomes" id="UP000765509">
    <property type="component" value="Unassembled WGS sequence"/>
</dbReference>
<keyword evidence="2" id="KW-1185">Reference proteome</keyword>
<proteinExistence type="predicted"/>
<dbReference type="AlphaFoldDB" id="A0A9Q3DV46"/>
<gene>
    <name evidence="1" type="ORF">O181_050826</name>
</gene>
<accession>A0A9Q3DV46</accession>
<sequence length="199" mass="22112">MQSKTFKGIEPAKFYSAAPPWLLREISCLSLKHSCDPPCAYAHLPACAVEPCLPHWEFLSLLGLDSGFKPPSPLKRRFIFSNGLPGWHWKFPLQNRLHLQIQAPSPLRTLCLAPPRQPTSLRLAPKQTTLLADSLTKLTTVCPHPQRFSTSPPTWSQLCPGLSCSPTTLLPFSESLLAFLPRNLPRALVIETLSLTNQA</sequence>
<organism evidence="1 2">
    <name type="scientific">Austropuccinia psidii MF-1</name>
    <dbReference type="NCBI Taxonomy" id="1389203"/>
    <lineage>
        <taxon>Eukaryota</taxon>
        <taxon>Fungi</taxon>
        <taxon>Dikarya</taxon>
        <taxon>Basidiomycota</taxon>
        <taxon>Pucciniomycotina</taxon>
        <taxon>Pucciniomycetes</taxon>
        <taxon>Pucciniales</taxon>
        <taxon>Sphaerophragmiaceae</taxon>
        <taxon>Austropuccinia</taxon>
    </lineage>
</organism>
<name>A0A9Q3DV46_9BASI</name>
<comment type="caution">
    <text evidence="1">The sequence shown here is derived from an EMBL/GenBank/DDBJ whole genome shotgun (WGS) entry which is preliminary data.</text>
</comment>
<reference evidence="1" key="1">
    <citation type="submission" date="2021-03" db="EMBL/GenBank/DDBJ databases">
        <title>Draft genome sequence of rust myrtle Austropuccinia psidii MF-1, a brazilian biotype.</title>
        <authorList>
            <person name="Quecine M.C."/>
            <person name="Pachon D.M.R."/>
            <person name="Bonatelli M.L."/>
            <person name="Correr F.H."/>
            <person name="Franceschini L.M."/>
            <person name="Leite T.F."/>
            <person name="Margarido G.R.A."/>
            <person name="Almeida C.A."/>
            <person name="Ferrarezi J.A."/>
            <person name="Labate C.A."/>
        </authorList>
    </citation>
    <scope>NUCLEOTIDE SEQUENCE</scope>
    <source>
        <strain evidence="1">MF-1</strain>
    </source>
</reference>
<dbReference type="EMBL" id="AVOT02021995">
    <property type="protein sequence ID" value="MBW0511111.1"/>
    <property type="molecule type" value="Genomic_DNA"/>
</dbReference>
<protein>
    <submittedName>
        <fullName evidence="1">Uncharacterized protein</fullName>
    </submittedName>
</protein>